<dbReference type="GO" id="GO:0005829">
    <property type="term" value="C:cytosol"/>
    <property type="evidence" value="ECO:0007669"/>
    <property type="project" value="TreeGrafter"/>
</dbReference>
<feature type="binding site" evidence="6">
    <location>
        <position position="250"/>
    </location>
    <ligand>
        <name>a divalent metal cation</name>
        <dbReference type="ChEBI" id="CHEBI:60240"/>
        <label>1</label>
    </ligand>
</feature>
<dbReference type="InterPro" id="IPR002467">
    <property type="entry name" value="Pept_M24A_MAP1"/>
</dbReference>
<dbReference type="CDD" id="cd01086">
    <property type="entry name" value="MetAP1"/>
    <property type="match status" value="1"/>
</dbReference>
<dbReference type="AlphaFoldDB" id="A0A557XSB5"/>
<feature type="binding site" evidence="6">
    <location>
        <position position="219"/>
    </location>
    <ligand>
        <name>a divalent metal cation</name>
        <dbReference type="ChEBI" id="CHEBI:60240"/>
        <label>2</label>
        <note>catalytic</note>
    </ligand>
</feature>
<evidence type="ECO:0000313" key="10">
    <source>
        <dbReference type="Proteomes" id="UP000320513"/>
    </source>
</evidence>
<name>A0A557XSB5_9MYCO</name>
<comment type="subunit">
    <text evidence="6">Monomer.</text>
</comment>
<keyword evidence="10" id="KW-1185">Reference proteome</keyword>
<keyword evidence="5 6" id="KW-0378">Hydrolase</keyword>
<dbReference type="PRINTS" id="PR00599">
    <property type="entry name" value="MAPEPTIDASE"/>
</dbReference>
<dbReference type="InterPro" id="IPR000994">
    <property type="entry name" value="Pept_M24"/>
</dbReference>
<feature type="binding site" evidence="6">
    <location>
        <position position="193"/>
    </location>
    <ligand>
        <name>substrate</name>
    </ligand>
</feature>
<dbReference type="SUPFAM" id="SSF55920">
    <property type="entry name" value="Creatinase/aminopeptidase"/>
    <property type="match status" value="1"/>
</dbReference>
<dbReference type="GO" id="GO:0070006">
    <property type="term" value="F:metalloaminopeptidase activity"/>
    <property type="evidence" value="ECO:0007669"/>
    <property type="project" value="UniProtKB-UniRule"/>
</dbReference>
<evidence type="ECO:0000256" key="5">
    <source>
        <dbReference type="ARBA" id="ARBA00022801"/>
    </source>
</evidence>
<keyword evidence="4 6" id="KW-0479">Metal-binding</keyword>
<organism evidence="9 10">
    <name type="scientific">Mycobacterium helveticum</name>
    <dbReference type="NCBI Taxonomy" id="2592811"/>
    <lineage>
        <taxon>Bacteria</taxon>
        <taxon>Bacillati</taxon>
        <taxon>Actinomycetota</taxon>
        <taxon>Actinomycetes</taxon>
        <taxon>Mycobacteriales</taxon>
        <taxon>Mycobacteriaceae</taxon>
        <taxon>Mycobacterium</taxon>
    </lineage>
</organism>
<dbReference type="InterPro" id="IPR036005">
    <property type="entry name" value="Creatinase/aminopeptidase-like"/>
</dbReference>
<evidence type="ECO:0000256" key="3">
    <source>
        <dbReference type="ARBA" id="ARBA00022670"/>
    </source>
</evidence>
<dbReference type="PANTHER" id="PTHR43330">
    <property type="entry name" value="METHIONINE AMINOPEPTIDASE"/>
    <property type="match status" value="1"/>
</dbReference>
<feature type="binding site" evidence="6">
    <location>
        <position position="117"/>
    </location>
    <ligand>
        <name>a divalent metal cation</name>
        <dbReference type="ChEBI" id="CHEBI:60240"/>
        <label>1</label>
    </ligand>
</feature>
<comment type="catalytic activity">
    <reaction evidence="6 7">
        <text>Release of N-terminal amino acids, preferentially methionine, from peptides and arylamides.</text>
        <dbReference type="EC" id="3.4.11.18"/>
    </reaction>
</comment>
<dbReference type="OrthoDB" id="9802055at2"/>
<comment type="cofactor">
    <cofactor evidence="6">
        <name>Co(2+)</name>
        <dbReference type="ChEBI" id="CHEBI:48828"/>
    </cofactor>
    <cofactor evidence="6">
        <name>Zn(2+)</name>
        <dbReference type="ChEBI" id="CHEBI:29105"/>
    </cofactor>
    <cofactor evidence="6">
        <name>Mn(2+)</name>
        <dbReference type="ChEBI" id="CHEBI:29035"/>
    </cofactor>
    <cofactor evidence="6">
        <name>Fe(2+)</name>
        <dbReference type="ChEBI" id="CHEBI:29033"/>
    </cofactor>
    <text evidence="6">Binds 2 divalent metal cations per subunit. Has a high-affinity and a low affinity metal-binding site. The true nature of the physiological cofactor is under debate. The enzyme is active with cobalt, zinc, manganese or divalent iron ions. Most likely, methionine aminopeptidases function as mononuclear Fe(2+)-metalloproteases under physiological conditions, and the catalytically relevant metal-binding site has been assigned to the histidine-containing high-affinity site.</text>
</comment>
<evidence type="ECO:0000256" key="2">
    <source>
        <dbReference type="ARBA" id="ARBA00022438"/>
    </source>
</evidence>
<dbReference type="InterPro" id="IPR001714">
    <property type="entry name" value="Pept_M24_MAP"/>
</dbReference>
<feature type="domain" description="Peptidase M24" evidence="8">
    <location>
        <begin position="23"/>
        <end position="256"/>
    </location>
</feature>
<keyword evidence="2 6" id="KW-0031">Aminopeptidase</keyword>
<protein>
    <recommendedName>
        <fullName evidence="6 7">Methionine aminopeptidase</fullName>
        <shortName evidence="6">MAP</shortName>
        <shortName evidence="6">MetAP</shortName>
        <ecNumber evidence="6 7">3.4.11.18</ecNumber>
    </recommendedName>
    <alternativeName>
        <fullName evidence="6">Peptidase M</fullName>
    </alternativeName>
</protein>
<proteinExistence type="inferred from homology"/>
<dbReference type="RefSeq" id="WP_144949756.1">
    <property type="nucleotide sequence ID" value="NZ_VMQU01000048.1"/>
</dbReference>
<accession>A0A557XSB5</accession>
<dbReference type="Proteomes" id="UP000320513">
    <property type="component" value="Unassembled WGS sequence"/>
</dbReference>
<feature type="binding site" evidence="6">
    <location>
        <position position="117"/>
    </location>
    <ligand>
        <name>a divalent metal cation</name>
        <dbReference type="ChEBI" id="CHEBI:60240"/>
        <label>2</label>
        <note>catalytic</note>
    </ligand>
</feature>
<dbReference type="Gene3D" id="3.90.230.10">
    <property type="entry name" value="Creatinase/methionine aminopeptidase superfamily"/>
    <property type="match status" value="1"/>
</dbReference>
<keyword evidence="3 6" id="KW-0645">Protease</keyword>
<dbReference type="EMBL" id="VMQU01000048">
    <property type="protein sequence ID" value="TVS88844.1"/>
    <property type="molecule type" value="Genomic_DNA"/>
</dbReference>
<dbReference type="PANTHER" id="PTHR43330:SF27">
    <property type="entry name" value="METHIONINE AMINOPEPTIDASE"/>
    <property type="match status" value="1"/>
</dbReference>
<evidence type="ECO:0000259" key="8">
    <source>
        <dbReference type="Pfam" id="PF00557"/>
    </source>
</evidence>
<evidence type="ECO:0000256" key="4">
    <source>
        <dbReference type="ARBA" id="ARBA00022723"/>
    </source>
</evidence>
<dbReference type="HAMAP" id="MF_01974">
    <property type="entry name" value="MetAP_1"/>
    <property type="match status" value="1"/>
</dbReference>
<comment type="similarity">
    <text evidence="6">Belongs to the peptidase M24A family. Methionine aminopeptidase type 1 subfamily.</text>
</comment>
<comment type="caution">
    <text evidence="9">The sequence shown here is derived from an EMBL/GenBank/DDBJ whole genome shotgun (WGS) entry which is preliminary data.</text>
</comment>
<feature type="binding site" evidence="6">
    <location>
        <position position="250"/>
    </location>
    <ligand>
        <name>a divalent metal cation</name>
        <dbReference type="ChEBI" id="CHEBI:60240"/>
        <label>2</label>
        <note>catalytic</note>
    </ligand>
</feature>
<gene>
    <name evidence="6 9" type="primary">map</name>
    <name evidence="9" type="ORF">FPZ47_13265</name>
</gene>
<evidence type="ECO:0000313" key="9">
    <source>
        <dbReference type="EMBL" id="TVS88844.1"/>
    </source>
</evidence>
<dbReference type="GO" id="GO:0046872">
    <property type="term" value="F:metal ion binding"/>
    <property type="evidence" value="ECO:0007669"/>
    <property type="project" value="UniProtKB-UniRule"/>
</dbReference>
<dbReference type="GO" id="GO:0006508">
    <property type="term" value="P:proteolysis"/>
    <property type="evidence" value="ECO:0007669"/>
    <property type="project" value="UniProtKB-KW"/>
</dbReference>
<reference evidence="9 10" key="1">
    <citation type="submission" date="2019-07" db="EMBL/GenBank/DDBJ databases">
        <title>New Mycobacterium species.</title>
        <authorList>
            <person name="Tortoli E."/>
            <person name="Ghielmetti G."/>
            <person name="Friedel U."/>
            <person name="Trovato A."/>
        </authorList>
    </citation>
    <scope>NUCLEOTIDE SEQUENCE [LARGE SCALE GENOMIC DNA]</scope>
    <source>
        <strain evidence="9 10">16-83</strain>
    </source>
</reference>
<feature type="binding site" evidence="6">
    <location>
        <position position="88"/>
    </location>
    <ligand>
        <name>substrate</name>
    </ligand>
</feature>
<dbReference type="GO" id="GO:0004239">
    <property type="term" value="F:initiator methionyl aminopeptidase activity"/>
    <property type="evidence" value="ECO:0007669"/>
    <property type="project" value="UniProtKB-UniRule"/>
</dbReference>
<feature type="binding site" evidence="6">
    <location>
        <position position="106"/>
    </location>
    <ligand>
        <name>a divalent metal cation</name>
        <dbReference type="ChEBI" id="CHEBI:60240"/>
        <label>1</label>
    </ligand>
</feature>
<evidence type="ECO:0000256" key="7">
    <source>
        <dbReference type="RuleBase" id="RU003653"/>
    </source>
</evidence>
<dbReference type="Pfam" id="PF00557">
    <property type="entry name" value="Peptidase_M24"/>
    <property type="match status" value="1"/>
</dbReference>
<sequence length="267" mass="27194">MTPLARLRARRVVPQRSAAELDAMAAAGAVVAAALQAVRAAAVPGTSTLSLDEIADSVIRDAGATPSFLGYHGYPASICASVNERVVHGIPSAAEVLAPGDLVSIDCGAVLAGWHGDAAITFGVGSLRPADEALSAATRESLEAGIAAMVVGKRLTDVAHAIEMGTRAAEGRYGRPFGIVEGYGGHGIGRQMHMDPFLPNEGAPGRGPVLAPGSVLAIEPMLTLGTGKTVVLDDGWTVTTSDGSRAAHWEHTVAATDDGPRILTLPA</sequence>
<comment type="function">
    <text evidence="1 6">Removes the N-terminal methionine from nascent proteins. The N-terminal methionine is often cleaved when the second residue in the primary sequence is small and uncharged (Met-Ala-, Cys, Gly, Pro, Ser, Thr, or Val). Requires deformylation of the N(alpha)-formylated initiator methionine before it can be hydrolyzed.</text>
</comment>
<evidence type="ECO:0000256" key="6">
    <source>
        <dbReference type="HAMAP-Rule" id="MF_01974"/>
    </source>
</evidence>
<evidence type="ECO:0000256" key="1">
    <source>
        <dbReference type="ARBA" id="ARBA00002521"/>
    </source>
</evidence>
<feature type="binding site" evidence="6">
    <location>
        <position position="186"/>
    </location>
    <ligand>
        <name>a divalent metal cation</name>
        <dbReference type="ChEBI" id="CHEBI:60240"/>
        <label>2</label>
        <note>catalytic</note>
    </ligand>
</feature>
<dbReference type="EC" id="3.4.11.18" evidence="6 7"/>
<dbReference type="NCBIfam" id="TIGR00500">
    <property type="entry name" value="met_pdase_I"/>
    <property type="match status" value="1"/>
</dbReference>